<feature type="transmembrane region" description="Helical" evidence="1">
    <location>
        <begin position="69"/>
        <end position="93"/>
    </location>
</feature>
<sequence>MTAWLVRFGAVCGFVLGLCIGVPGVVEAFTGETTATSLVIGIGGTLGAPVVTALYLAQGGGRGFHTLAFAVNMIGLSLFGGVGFMLNVALFHLDPAVAAEVLAGPARIAVYGGMGVFVAGTILFCVSMARARVLPAVPVLGYGVALVLLAALAPLPDTPLTSLVHLLVCVSLVWLSAAALRGPAAAPAVRPATAAAGDAR</sequence>
<dbReference type="AlphaFoldDB" id="A0A840PG36"/>
<protein>
    <recommendedName>
        <fullName evidence="4">DUF998 domain-containing protein</fullName>
    </recommendedName>
</protein>
<comment type="caution">
    <text evidence="2">The sequence shown here is derived from an EMBL/GenBank/DDBJ whole genome shotgun (WGS) entry which is preliminary data.</text>
</comment>
<dbReference type="Proteomes" id="UP000578449">
    <property type="component" value="Unassembled WGS sequence"/>
</dbReference>
<evidence type="ECO:0008006" key="4">
    <source>
        <dbReference type="Google" id="ProtNLM"/>
    </source>
</evidence>
<feature type="transmembrane region" description="Helical" evidence="1">
    <location>
        <begin position="160"/>
        <end position="180"/>
    </location>
</feature>
<feature type="transmembrane region" description="Helical" evidence="1">
    <location>
        <begin position="108"/>
        <end position="126"/>
    </location>
</feature>
<evidence type="ECO:0000256" key="1">
    <source>
        <dbReference type="SAM" id="Phobius"/>
    </source>
</evidence>
<dbReference type="EMBL" id="JACHGN010000041">
    <property type="protein sequence ID" value="MBB5140374.1"/>
    <property type="molecule type" value="Genomic_DNA"/>
</dbReference>
<dbReference type="RefSeq" id="WP_185057157.1">
    <property type="nucleotide sequence ID" value="NZ_BAABIX010000057.1"/>
</dbReference>
<keyword evidence="1" id="KW-1133">Transmembrane helix</keyword>
<reference evidence="2 3" key="1">
    <citation type="submission" date="2020-08" db="EMBL/GenBank/DDBJ databases">
        <title>Genomic Encyclopedia of Type Strains, Phase IV (KMG-IV): sequencing the most valuable type-strain genomes for metagenomic binning, comparative biology and taxonomic classification.</title>
        <authorList>
            <person name="Goeker M."/>
        </authorList>
    </citation>
    <scope>NUCLEOTIDE SEQUENCE [LARGE SCALE GENOMIC DNA]</scope>
    <source>
        <strain evidence="2 3">DSM 45615</strain>
    </source>
</reference>
<evidence type="ECO:0000313" key="2">
    <source>
        <dbReference type="EMBL" id="MBB5140374.1"/>
    </source>
</evidence>
<feature type="transmembrane region" description="Helical" evidence="1">
    <location>
        <begin position="38"/>
        <end position="57"/>
    </location>
</feature>
<gene>
    <name evidence="2" type="ORF">HNP84_010141</name>
</gene>
<evidence type="ECO:0000313" key="3">
    <source>
        <dbReference type="Proteomes" id="UP000578449"/>
    </source>
</evidence>
<feature type="transmembrane region" description="Helical" evidence="1">
    <location>
        <begin position="133"/>
        <end position="154"/>
    </location>
</feature>
<keyword evidence="1" id="KW-0812">Transmembrane</keyword>
<keyword evidence="3" id="KW-1185">Reference proteome</keyword>
<name>A0A840PG36_9ACTN</name>
<organism evidence="2 3">
    <name type="scientific">Thermocatellispora tengchongensis</name>
    <dbReference type="NCBI Taxonomy" id="1073253"/>
    <lineage>
        <taxon>Bacteria</taxon>
        <taxon>Bacillati</taxon>
        <taxon>Actinomycetota</taxon>
        <taxon>Actinomycetes</taxon>
        <taxon>Streptosporangiales</taxon>
        <taxon>Streptosporangiaceae</taxon>
        <taxon>Thermocatellispora</taxon>
    </lineage>
</organism>
<keyword evidence="1" id="KW-0472">Membrane</keyword>
<accession>A0A840PG36</accession>
<proteinExistence type="predicted"/>